<evidence type="ECO:0000313" key="6">
    <source>
        <dbReference type="EMBL" id="QLG73695.1"/>
    </source>
</evidence>
<dbReference type="GO" id="GO:0008270">
    <property type="term" value="F:zinc ion binding"/>
    <property type="evidence" value="ECO:0007669"/>
    <property type="project" value="UniProtKB-KW"/>
</dbReference>
<keyword evidence="2 4" id="KW-0863">Zinc-finger</keyword>
<evidence type="ECO:0000256" key="4">
    <source>
        <dbReference type="PROSITE-ProRule" id="PRU00834"/>
    </source>
</evidence>
<dbReference type="EMBL" id="CP058609">
    <property type="protein sequence ID" value="QLG73695.1"/>
    <property type="molecule type" value="Genomic_DNA"/>
</dbReference>
<dbReference type="GO" id="GO:0050821">
    <property type="term" value="P:protein stabilization"/>
    <property type="evidence" value="ECO:0007669"/>
    <property type="project" value="TreeGrafter"/>
</dbReference>
<accession>A0A7H9B4T8</accession>
<dbReference type="InterPro" id="IPR007853">
    <property type="entry name" value="Znf_DNL-typ"/>
</dbReference>
<dbReference type="Proteomes" id="UP000509704">
    <property type="component" value="Chromosome 6"/>
</dbReference>
<dbReference type="PANTHER" id="PTHR20922:SF13">
    <property type="entry name" value="DNL-TYPE ZINC FINGER PROTEIN"/>
    <property type="match status" value="1"/>
</dbReference>
<evidence type="ECO:0000256" key="1">
    <source>
        <dbReference type="ARBA" id="ARBA00022723"/>
    </source>
</evidence>
<evidence type="ECO:0000259" key="5">
    <source>
        <dbReference type="PROSITE" id="PS51501"/>
    </source>
</evidence>
<dbReference type="GO" id="GO:0005739">
    <property type="term" value="C:mitochondrion"/>
    <property type="evidence" value="ECO:0007669"/>
    <property type="project" value="TreeGrafter"/>
</dbReference>
<keyword evidence="1" id="KW-0479">Metal-binding</keyword>
<dbReference type="GO" id="GO:0030150">
    <property type="term" value="P:protein import into mitochondrial matrix"/>
    <property type="evidence" value="ECO:0007669"/>
    <property type="project" value="TreeGrafter"/>
</dbReference>
<protein>
    <recommendedName>
        <fullName evidence="5">DNL-type domain-containing protein</fullName>
    </recommendedName>
</protein>
<dbReference type="GO" id="GO:0051087">
    <property type="term" value="F:protein-folding chaperone binding"/>
    <property type="evidence" value="ECO:0007669"/>
    <property type="project" value="TreeGrafter"/>
</dbReference>
<dbReference type="PANTHER" id="PTHR20922">
    <property type="entry name" value="DNL-TYPE ZINC FINGER PROTEIN"/>
    <property type="match status" value="1"/>
</dbReference>
<proteinExistence type="predicted"/>
<keyword evidence="7" id="KW-1185">Reference proteome</keyword>
<dbReference type="RefSeq" id="XP_037145421.1">
    <property type="nucleotide sequence ID" value="XM_037289526.1"/>
</dbReference>
<evidence type="ECO:0000256" key="3">
    <source>
        <dbReference type="ARBA" id="ARBA00022833"/>
    </source>
</evidence>
<dbReference type="GO" id="GO:0006457">
    <property type="term" value="P:protein folding"/>
    <property type="evidence" value="ECO:0007669"/>
    <property type="project" value="TreeGrafter"/>
</dbReference>
<dbReference type="Pfam" id="PF05180">
    <property type="entry name" value="zf-DNL"/>
    <property type="match status" value="1"/>
</dbReference>
<evidence type="ECO:0000256" key="2">
    <source>
        <dbReference type="ARBA" id="ARBA00022771"/>
    </source>
</evidence>
<dbReference type="KEGG" id="zmk:HG535_0F02060"/>
<dbReference type="PROSITE" id="PS51501">
    <property type="entry name" value="ZF_DNL"/>
    <property type="match status" value="1"/>
</dbReference>
<sequence>MLLRSSLLLRQPRRLLITEQCKITSSLIKAIIHQRIGCRSFITSNRLLNDEKRKNEGSKMATLKVDKPMMMIAFTCKKCNTRSSHTMSKQAYTGGTVLIKCPSCNARHLIADHLKIFRDDSVTIEDILKAKGESLSSTTDDLVFEDIPENLRNVIGHYAKDAPKDLRKKLDNEVVRELPNPSKDAQ</sequence>
<keyword evidence="3" id="KW-0862">Zinc</keyword>
<gene>
    <name evidence="6" type="ORF">HG535_0F02060</name>
</gene>
<dbReference type="GeneID" id="59237454"/>
<organism evidence="6 7">
    <name type="scientific">Zygotorulaspora mrakii</name>
    <name type="common">Zygosaccharomyces mrakii</name>
    <dbReference type="NCBI Taxonomy" id="42260"/>
    <lineage>
        <taxon>Eukaryota</taxon>
        <taxon>Fungi</taxon>
        <taxon>Dikarya</taxon>
        <taxon>Ascomycota</taxon>
        <taxon>Saccharomycotina</taxon>
        <taxon>Saccharomycetes</taxon>
        <taxon>Saccharomycetales</taxon>
        <taxon>Saccharomycetaceae</taxon>
        <taxon>Zygotorulaspora</taxon>
    </lineage>
</organism>
<dbReference type="AlphaFoldDB" id="A0A7H9B4T8"/>
<evidence type="ECO:0000313" key="7">
    <source>
        <dbReference type="Proteomes" id="UP000509704"/>
    </source>
</evidence>
<name>A0A7H9B4T8_ZYGMR</name>
<feature type="domain" description="DNL-type" evidence="5">
    <location>
        <begin position="65"/>
        <end position="160"/>
    </location>
</feature>
<dbReference type="OrthoDB" id="512667at2759"/>
<dbReference type="InterPro" id="IPR024158">
    <property type="entry name" value="Mt_import_TIM15"/>
</dbReference>
<reference evidence="6 7" key="1">
    <citation type="submission" date="2020-07" db="EMBL/GenBank/DDBJ databases">
        <title>The yeast mating-type switching endonuclease HO is a domesticated member of an unorthodox homing genetic element family.</title>
        <authorList>
            <person name="Coughlan A.Y."/>
            <person name="Lombardi L."/>
            <person name="Braun-Galleani S."/>
            <person name="Martos A.R."/>
            <person name="Galeote V."/>
            <person name="Bigey F."/>
            <person name="Dequin S."/>
            <person name="Byrne K.P."/>
            <person name="Wolfe K.H."/>
        </authorList>
    </citation>
    <scope>NUCLEOTIDE SEQUENCE [LARGE SCALE GENOMIC DNA]</scope>
    <source>
        <strain evidence="6 7">NRRL Y-6702</strain>
    </source>
</reference>